<feature type="transmembrane region" description="Helical" evidence="1">
    <location>
        <begin position="26"/>
        <end position="45"/>
    </location>
</feature>
<evidence type="ECO:0000256" key="1">
    <source>
        <dbReference type="SAM" id="Phobius"/>
    </source>
</evidence>
<keyword evidence="1" id="KW-1133">Transmembrane helix</keyword>
<keyword evidence="1" id="KW-0472">Membrane</keyword>
<reference evidence="2" key="1">
    <citation type="submission" date="2018-05" db="EMBL/GenBank/DDBJ databases">
        <authorList>
            <person name="Lanie J.A."/>
            <person name="Ng W.-L."/>
            <person name="Kazmierczak K.M."/>
            <person name="Andrzejewski T.M."/>
            <person name="Davidsen T.M."/>
            <person name="Wayne K.J."/>
            <person name="Tettelin H."/>
            <person name="Glass J.I."/>
            <person name="Rusch D."/>
            <person name="Podicherti R."/>
            <person name="Tsui H.-C.T."/>
            <person name="Winkler M.E."/>
        </authorList>
    </citation>
    <scope>NUCLEOTIDE SEQUENCE</scope>
</reference>
<dbReference type="AlphaFoldDB" id="A0A383DWK0"/>
<keyword evidence="1" id="KW-0812">Transmembrane</keyword>
<evidence type="ECO:0000313" key="2">
    <source>
        <dbReference type="EMBL" id="SVE48689.1"/>
    </source>
</evidence>
<dbReference type="EMBL" id="UINC01220675">
    <property type="protein sequence ID" value="SVE48689.1"/>
    <property type="molecule type" value="Genomic_DNA"/>
</dbReference>
<feature type="transmembrane region" description="Helical" evidence="1">
    <location>
        <begin position="65"/>
        <end position="82"/>
    </location>
</feature>
<evidence type="ECO:0008006" key="3">
    <source>
        <dbReference type="Google" id="ProtNLM"/>
    </source>
</evidence>
<protein>
    <recommendedName>
        <fullName evidence="3">C4-dicarboxylate ABC transporter</fullName>
    </recommendedName>
</protein>
<feature type="non-terminal residue" evidence="2">
    <location>
        <position position="120"/>
    </location>
</feature>
<dbReference type="PANTHER" id="PTHR43849">
    <property type="entry name" value="BLL3936 PROTEIN"/>
    <property type="match status" value="1"/>
</dbReference>
<dbReference type="PANTHER" id="PTHR43849:SF2">
    <property type="entry name" value="BLL3936 PROTEIN"/>
    <property type="match status" value="1"/>
</dbReference>
<organism evidence="2">
    <name type="scientific">marine metagenome</name>
    <dbReference type="NCBI Taxonomy" id="408172"/>
    <lineage>
        <taxon>unclassified sequences</taxon>
        <taxon>metagenomes</taxon>
        <taxon>ecological metagenomes</taxon>
    </lineage>
</organism>
<sequence length="120" mass="13641">MDQNISTEIENKISEDLSPTRNLTGLHLKVVAAIAIIWTLFQLWYASPFPFMFDIGMFKGLPARAIHLGFALTLTFLIFPISKSKKISIIDILISLIAAFCCLYIYFFYDQLVDRGGFLL</sequence>
<proteinExistence type="predicted"/>
<accession>A0A383DWK0</accession>
<name>A0A383DWK0_9ZZZZ</name>
<feature type="transmembrane region" description="Helical" evidence="1">
    <location>
        <begin position="89"/>
        <end position="109"/>
    </location>
</feature>
<gene>
    <name evidence="2" type="ORF">METZ01_LOCUS501543</name>
</gene>